<organism evidence="1 2">
    <name type="scientific">Capsaspora owczarzaki (strain ATCC 30864)</name>
    <dbReference type="NCBI Taxonomy" id="595528"/>
    <lineage>
        <taxon>Eukaryota</taxon>
        <taxon>Filasterea</taxon>
        <taxon>Capsaspora</taxon>
    </lineage>
</organism>
<proteinExistence type="predicted"/>
<evidence type="ECO:0000313" key="2">
    <source>
        <dbReference type="Proteomes" id="UP000008743"/>
    </source>
</evidence>
<gene>
    <name evidence="1" type="ORF">CAOG_008408</name>
</gene>
<evidence type="ECO:0000313" key="1">
    <source>
        <dbReference type="EMBL" id="KJE88867.1"/>
    </source>
</evidence>
<dbReference type="Proteomes" id="UP000008743">
    <property type="component" value="Unassembled WGS sequence"/>
</dbReference>
<protein>
    <submittedName>
        <fullName evidence="1">Uncharacterized protein</fullName>
    </submittedName>
</protein>
<sequence>MRCGKTDSRFWCVVEVALSRSLFHPSFAVVSDLTHSCSPSATPSLEDLYTRPADALFAKLILALEQHRLVLEALARIADTCLPLIRSLSLRVQLVMLASYIHTQLPMAFIHRWILHVTEAKLNGAPPSSLPAADKLPDVLRMPVIAASAFPESPLPPIEPLLPAQTDGLIAALDGERSRQLKDKLDRDALRAVSGHWTAANIYFSANYPKLKRLGIAPFGTISADRQSQLRAVKPTTAGAIAVVLESHRRKVLALAHQITKDHFAVFDPKSTVDEAAELEFDPNASREILDVSTMSCLIQACGALGAVDAAMKAFIFGEKLLQRRQPSSMVRIHPIEVQRVVLRGAIARVLADNHRYALVRPIFLTWMSEFDPSARLPSYAGPRLDSASTSTSGLRAPVRAAIRFASDLAQAHSNFVASAPGVLVAAAIEAAAATNDYSLAGRALHQMIVRDLRVHLQPDVQTALFVLFSKFFALKPPGLTRPKVTVQQTLELRRLDANAALLAFQQHVPADSGPITDLAALPPAKFAGIYSTLMTLRLLAEVPASAAR</sequence>
<keyword evidence="2" id="KW-1185">Reference proteome</keyword>
<name>A0A0D2VG78_CAPO3</name>
<dbReference type="EMBL" id="KE346360">
    <property type="protein sequence ID" value="KJE88867.1"/>
    <property type="molecule type" value="Genomic_DNA"/>
</dbReference>
<dbReference type="InParanoid" id="A0A0D2VG78"/>
<accession>A0A0D2VG78</accession>
<dbReference type="AlphaFoldDB" id="A0A0D2VG78"/>
<reference evidence="2" key="1">
    <citation type="submission" date="2011-02" db="EMBL/GenBank/DDBJ databases">
        <title>The Genome Sequence of Capsaspora owczarzaki ATCC 30864.</title>
        <authorList>
            <person name="Russ C."/>
            <person name="Cuomo C."/>
            <person name="Burger G."/>
            <person name="Gray M.W."/>
            <person name="Holland P.W.H."/>
            <person name="King N."/>
            <person name="Lang F.B.F."/>
            <person name="Roger A.J."/>
            <person name="Ruiz-Trillo I."/>
            <person name="Young S.K."/>
            <person name="Zeng Q."/>
            <person name="Gargeya S."/>
            <person name="Alvarado L."/>
            <person name="Berlin A."/>
            <person name="Chapman S.B."/>
            <person name="Chen Z."/>
            <person name="Freedman E."/>
            <person name="Gellesch M."/>
            <person name="Goldberg J."/>
            <person name="Griggs A."/>
            <person name="Gujja S."/>
            <person name="Heilman E."/>
            <person name="Heiman D."/>
            <person name="Howarth C."/>
            <person name="Mehta T."/>
            <person name="Neiman D."/>
            <person name="Pearson M."/>
            <person name="Roberts A."/>
            <person name="Saif S."/>
            <person name="Shea T."/>
            <person name="Shenoy N."/>
            <person name="Sisk P."/>
            <person name="Stolte C."/>
            <person name="Sykes S."/>
            <person name="White J."/>
            <person name="Yandava C."/>
            <person name="Haas B."/>
            <person name="Nusbaum C."/>
            <person name="Birren B."/>
        </authorList>
    </citation>
    <scope>NUCLEOTIDE SEQUENCE</scope>
    <source>
        <strain evidence="2">ATCC 30864</strain>
    </source>
</reference>